<dbReference type="AlphaFoldDB" id="A0A4P7GP46"/>
<proteinExistence type="predicted"/>
<evidence type="ECO:0000313" key="3">
    <source>
        <dbReference type="Proteomes" id="UP000294894"/>
    </source>
</evidence>
<keyword evidence="3" id="KW-1185">Reference proteome</keyword>
<name>A0A4P7GP46_9ACTN</name>
<feature type="region of interest" description="Disordered" evidence="1">
    <location>
        <begin position="326"/>
        <end position="381"/>
    </location>
</feature>
<feature type="compositionally biased region" description="Basic and acidic residues" evidence="1">
    <location>
        <begin position="372"/>
        <end position="381"/>
    </location>
</feature>
<evidence type="ECO:0000256" key="1">
    <source>
        <dbReference type="SAM" id="MobiDB-lite"/>
    </source>
</evidence>
<dbReference type="EMBL" id="CP038267">
    <property type="protein sequence ID" value="QBR93759.1"/>
    <property type="molecule type" value="Genomic_DNA"/>
</dbReference>
<dbReference type="RefSeq" id="WP_135079500.1">
    <property type="nucleotide sequence ID" value="NZ_CP038267.1"/>
</dbReference>
<dbReference type="KEGG" id="noy:EXE57_16860"/>
<protein>
    <submittedName>
        <fullName evidence="2">Uncharacterized protein</fullName>
    </submittedName>
</protein>
<gene>
    <name evidence="2" type="ORF">EXE57_16860</name>
</gene>
<accession>A0A4P7GP46</accession>
<reference evidence="2 3" key="1">
    <citation type="submission" date="2019-03" db="EMBL/GenBank/DDBJ databases">
        <title>Three New Species of Nocardioides, Nocardioides euryhalodurans sp. nov., Nocardioides seonyuensis sp. nov. and Nocardioides eburneoflavus sp. nov., Iolated from Soil.</title>
        <authorList>
            <person name="Roh S.G."/>
            <person name="Lee C."/>
            <person name="Kim M.-K."/>
            <person name="Kim S.B."/>
        </authorList>
    </citation>
    <scope>NUCLEOTIDE SEQUENCE [LARGE SCALE GENOMIC DNA]</scope>
    <source>
        <strain evidence="2 3">MMS17-SY117</strain>
    </source>
</reference>
<sequence length="381" mass="42679">MSAPATPDDRFDFDRNRYERRALTYYTGLHTDVHTTPAEDLLADPELAPAFVGWLDGMARLFPDAGPWNRPEQSLFAPFTGTPDAALVTTETEAAQVIQMPIQAAIGTPAGNPPRTEPETAWVDLHTRVHVDVFRRYRPEWALRIVAARRLISDTGDIYATPTFLATIMGAKDAKTVRRWFREGRFGDDLVVKKVEWRENKKGVMTEYWALEVRPINLVDKVDEHGKPVLKADGTPAKTVATPKDRFVRVPHNWYWQDPATVKNGSTWVRRTDVTPGAAWVAAVLLIKAAGRGGYQGGVTHIAKEFGMSKSQWDVHAKVAEEQGLYTTPGSRSGRGAAYRKPMTVPTKNTTVETRRPNQKYENPWADLPTPVEHDPTDPPF</sequence>
<evidence type="ECO:0000313" key="2">
    <source>
        <dbReference type="EMBL" id="QBR93759.1"/>
    </source>
</evidence>
<dbReference type="Proteomes" id="UP000294894">
    <property type="component" value="Chromosome"/>
</dbReference>
<organism evidence="2 3">
    <name type="scientific">Nocardioides euryhalodurans</name>
    <dbReference type="NCBI Taxonomy" id="2518370"/>
    <lineage>
        <taxon>Bacteria</taxon>
        <taxon>Bacillati</taxon>
        <taxon>Actinomycetota</taxon>
        <taxon>Actinomycetes</taxon>
        <taxon>Propionibacteriales</taxon>
        <taxon>Nocardioidaceae</taxon>
        <taxon>Nocardioides</taxon>
    </lineage>
</organism>